<protein>
    <submittedName>
        <fullName evidence="7">DEAD/DEAH box helicase</fullName>
    </submittedName>
</protein>
<dbReference type="SMART" id="SM00487">
    <property type="entry name" value="DEXDc"/>
    <property type="match status" value="1"/>
</dbReference>
<evidence type="ECO:0000313" key="7">
    <source>
        <dbReference type="EMBL" id="QQG65479.1"/>
    </source>
</evidence>
<evidence type="ECO:0000256" key="4">
    <source>
        <dbReference type="ARBA" id="ARBA00022840"/>
    </source>
</evidence>
<dbReference type="Pfam" id="PF04851">
    <property type="entry name" value="ResIII"/>
    <property type="match status" value="1"/>
</dbReference>
<feature type="domain" description="Helicase C-terminal" evidence="6">
    <location>
        <begin position="319"/>
        <end position="461"/>
    </location>
</feature>
<dbReference type="Pfam" id="PF00271">
    <property type="entry name" value="Helicase_C"/>
    <property type="match status" value="1"/>
</dbReference>
<gene>
    <name evidence="7" type="ORF">HP555_06160</name>
</gene>
<dbReference type="PROSITE" id="PS51194">
    <property type="entry name" value="HELICASE_CTER"/>
    <property type="match status" value="1"/>
</dbReference>
<dbReference type="EMBL" id="CP054140">
    <property type="protein sequence ID" value="QQG65479.1"/>
    <property type="molecule type" value="Genomic_DNA"/>
</dbReference>
<keyword evidence="2" id="KW-0378">Hydrolase</keyword>
<proteinExistence type="predicted"/>
<dbReference type="KEGG" id="dog:HP555_06160"/>
<dbReference type="InterPro" id="IPR027417">
    <property type="entry name" value="P-loop_NTPase"/>
</dbReference>
<dbReference type="GO" id="GO:0016787">
    <property type="term" value="F:hydrolase activity"/>
    <property type="evidence" value="ECO:0007669"/>
    <property type="project" value="UniProtKB-KW"/>
</dbReference>
<dbReference type="CDD" id="cd17926">
    <property type="entry name" value="DEXHc_RE"/>
    <property type="match status" value="1"/>
</dbReference>
<dbReference type="InterPro" id="IPR001650">
    <property type="entry name" value="Helicase_C-like"/>
</dbReference>
<dbReference type="SMART" id="SM00490">
    <property type="entry name" value="HELICc"/>
    <property type="match status" value="1"/>
</dbReference>
<evidence type="ECO:0000256" key="2">
    <source>
        <dbReference type="ARBA" id="ARBA00022801"/>
    </source>
</evidence>
<reference evidence="7 8" key="1">
    <citation type="submission" date="2020-05" db="EMBL/GenBank/DDBJ databases">
        <title>Complete genome of Desulfobulbus oligotrophicus.</title>
        <authorList>
            <person name="Podar M."/>
        </authorList>
    </citation>
    <scope>NUCLEOTIDE SEQUENCE [LARGE SCALE GENOMIC DNA]</scope>
    <source>
        <strain evidence="7 8">Prop6</strain>
    </source>
</reference>
<organism evidence="7 8">
    <name type="scientific">Desulfobulbus oligotrophicus</name>
    <dbReference type="NCBI Taxonomy" id="1909699"/>
    <lineage>
        <taxon>Bacteria</taxon>
        <taxon>Pseudomonadati</taxon>
        <taxon>Thermodesulfobacteriota</taxon>
        <taxon>Desulfobulbia</taxon>
        <taxon>Desulfobulbales</taxon>
        <taxon>Desulfobulbaceae</taxon>
        <taxon>Desulfobulbus</taxon>
    </lineage>
</organism>
<dbReference type="PANTHER" id="PTHR11274:SF0">
    <property type="entry name" value="GENERAL TRANSCRIPTION AND DNA REPAIR FACTOR IIH HELICASE SUBUNIT XPB"/>
    <property type="match status" value="1"/>
</dbReference>
<dbReference type="Proteomes" id="UP000596092">
    <property type="component" value="Chromosome"/>
</dbReference>
<name>A0A7T5VCR4_9BACT</name>
<dbReference type="GO" id="GO:0003677">
    <property type="term" value="F:DNA binding"/>
    <property type="evidence" value="ECO:0007669"/>
    <property type="project" value="InterPro"/>
</dbReference>
<dbReference type="InterPro" id="IPR006935">
    <property type="entry name" value="Helicase/UvrB_N"/>
</dbReference>
<dbReference type="CDD" id="cd18785">
    <property type="entry name" value="SF2_C"/>
    <property type="match status" value="1"/>
</dbReference>
<evidence type="ECO:0000256" key="1">
    <source>
        <dbReference type="ARBA" id="ARBA00022741"/>
    </source>
</evidence>
<dbReference type="RefSeq" id="WP_199264300.1">
    <property type="nucleotide sequence ID" value="NZ_CP054140.1"/>
</dbReference>
<dbReference type="AlphaFoldDB" id="A0A7T5VCR4"/>
<evidence type="ECO:0000259" key="6">
    <source>
        <dbReference type="PROSITE" id="PS51194"/>
    </source>
</evidence>
<keyword evidence="8" id="KW-1185">Reference proteome</keyword>
<evidence type="ECO:0000256" key="3">
    <source>
        <dbReference type="ARBA" id="ARBA00022806"/>
    </source>
</evidence>
<evidence type="ECO:0000259" key="5">
    <source>
        <dbReference type="PROSITE" id="PS51192"/>
    </source>
</evidence>
<dbReference type="InterPro" id="IPR014001">
    <property type="entry name" value="Helicase_ATP-bd"/>
</dbReference>
<dbReference type="PROSITE" id="PS51192">
    <property type="entry name" value="HELICASE_ATP_BIND_1"/>
    <property type="match status" value="1"/>
</dbReference>
<dbReference type="PANTHER" id="PTHR11274">
    <property type="entry name" value="RAD25/XP-B DNA REPAIR HELICASE"/>
    <property type="match status" value="1"/>
</dbReference>
<accession>A0A7T5VCR4</accession>
<dbReference type="Gene3D" id="3.40.50.300">
    <property type="entry name" value="P-loop containing nucleotide triphosphate hydrolases"/>
    <property type="match status" value="2"/>
</dbReference>
<feature type="domain" description="Helicase ATP-binding" evidence="5">
    <location>
        <begin position="124"/>
        <end position="268"/>
    </location>
</feature>
<keyword evidence="1" id="KW-0547">Nucleotide-binding</keyword>
<dbReference type="InterPro" id="IPR050615">
    <property type="entry name" value="ATP-dep_DNA_Helicase"/>
</dbReference>
<dbReference type="SUPFAM" id="SSF52540">
    <property type="entry name" value="P-loop containing nucleoside triphosphate hydrolases"/>
    <property type="match status" value="2"/>
</dbReference>
<keyword evidence="4" id="KW-0067">ATP-binding</keyword>
<sequence>MKKNRGRHPSPLPPVLTVDRQCCLKNMPPDLAAALRSALTIDNPKYRAARQFGRWIGKNLKPKLFFYHETENRLFFPRGFGNQAVRLCRRITGQSPEIDDLRRLLPPVSFSFSGELRRYQHDAVTAILEHSFGVVEAATGSGKTVMALAVIAHRCQPTLIIVHSKELMYQWRSRIEQFLGIEAGMAGDGLFDLQPVTVAIVNTAGKHLDMLPAQFGQIVVDECHRVPASLFTNVVAAFDCKYMLGLSATAFRREDGMTQLINIYMGDRVHTVDGKQLAASGAVVLPVFEQRPTTFVYRYQGEYARLIKALTVNEQRNRQISRDVVNLVEQGHQGTILVVSDRVAHCHILAHLLTEKHMSVRVLTGQTPPEERARIVEDVQSDQVTILIATVQLIGEGFDCPGLSTLVLATPIKFEGRLLQVVGRIMRPAMNKQARVIDYVDEHVPVLRRSAAIRRTVFAEW</sequence>
<evidence type="ECO:0000313" key="8">
    <source>
        <dbReference type="Proteomes" id="UP000596092"/>
    </source>
</evidence>
<dbReference type="GO" id="GO:0004386">
    <property type="term" value="F:helicase activity"/>
    <property type="evidence" value="ECO:0007669"/>
    <property type="project" value="UniProtKB-KW"/>
</dbReference>
<keyword evidence="3 7" id="KW-0347">Helicase</keyword>
<dbReference type="GO" id="GO:0005524">
    <property type="term" value="F:ATP binding"/>
    <property type="evidence" value="ECO:0007669"/>
    <property type="project" value="UniProtKB-KW"/>
</dbReference>